<reference evidence="2" key="1">
    <citation type="journal article" date="2023" name="Mol. Biol. Evol.">
        <title>Third-Generation Sequencing Reveals the Adaptive Role of the Epigenome in Three Deep-Sea Polychaetes.</title>
        <authorList>
            <person name="Perez M."/>
            <person name="Aroh O."/>
            <person name="Sun Y."/>
            <person name="Lan Y."/>
            <person name="Juniper S.K."/>
            <person name="Young C.R."/>
            <person name="Angers B."/>
            <person name="Qian P.Y."/>
        </authorList>
    </citation>
    <scope>NUCLEOTIDE SEQUENCE</scope>
    <source>
        <strain evidence="2">R07B-5</strain>
    </source>
</reference>
<evidence type="ECO:0000313" key="3">
    <source>
        <dbReference type="Proteomes" id="UP001209878"/>
    </source>
</evidence>
<feature type="region of interest" description="Disordered" evidence="1">
    <location>
        <begin position="1"/>
        <end position="44"/>
    </location>
</feature>
<evidence type="ECO:0000256" key="1">
    <source>
        <dbReference type="SAM" id="MobiDB-lite"/>
    </source>
</evidence>
<keyword evidence="3" id="KW-1185">Reference proteome</keyword>
<evidence type="ECO:0000313" key="2">
    <source>
        <dbReference type="EMBL" id="KAK2174346.1"/>
    </source>
</evidence>
<proteinExistence type="predicted"/>
<dbReference type="AlphaFoldDB" id="A0AAD9KN01"/>
<comment type="caution">
    <text evidence="2">The sequence shown here is derived from an EMBL/GenBank/DDBJ whole genome shotgun (WGS) entry which is preliminary data.</text>
</comment>
<sequence length="192" mass="21958">MSPASLPALSPRATPFMGDSPRDDLRRSATPRLPPASARGNRTMTADPGNCVHYPNPQSSAICANRPHDLRFGFYVIHPDWGSEQNSARFVELGRQRQMKHLLDQRPYHFYHPVNADVERLLALRRKREIERDGAYLAAHNRYAGLTPAERGEPATWYPFTGYTNLPAENVFYRRLALSPHKVNPRYVPFTY</sequence>
<protein>
    <submittedName>
        <fullName evidence="2">Uncharacterized protein</fullName>
    </submittedName>
</protein>
<name>A0AAD9KN01_RIDPI</name>
<dbReference type="EMBL" id="JAODUO010000809">
    <property type="protein sequence ID" value="KAK2174346.1"/>
    <property type="molecule type" value="Genomic_DNA"/>
</dbReference>
<organism evidence="2 3">
    <name type="scientific">Ridgeia piscesae</name>
    <name type="common">Tubeworm</name>
    <dbReference type="NCBI Taxonomy" id="27915"/>
    <lineage>
        <taxon>Eukaryota</taxon>
        <taxon>Metazoa</taxon>
        <taxon>Spiralia</taxon>
        <taxon>Lophotrochozoa</taxon>
        <taxon>Annelida</taxon>
        <taxon>Polychaeta</taxon>
        <taxon>Sedentaria</taxon>
        <taxon>Canalipalpata</taxon>
        <taxon>Sabellida</taxon>
        <taxon>Siboglinidae</taxon>
        <taxon>Ridgeia</taxon>
    </lineage>
</organism>
<accession>A0AAD9KN01</accession>
<gene>
    <name evidence="2" type="ORF">NP493_810g01036</name>
</gene>
<dbReference type="Proteomes" id="UP001209878">
    <property type="component" value="Unassembled WGS sequence"/>
</dbReference>